<dbReference type="PANTHER" id="PTHR42939:SF5">
    <property type="entry name" value="ABC-TYPE TRANSPORTER ATP-BINDING PROTEIN ECSA"/>
    <property type="match status" value="1"/>
</dbReference>
<keyword evidence="6" id="KW-1185">Reference proteome</keyword>
<feature type="domain" description="ABC transporter" evidence="4">
    <location>
        <begin position="5"/>
        <end position="230"/>
    </location>
</feature>
<evidence type="ECO:0000313" key="5">
    <source>
        <dbReference type="EMBL" id="TCT20370.1"/>
    </source>
</evidence>
<dbReference type="InterPro" id="IPR003593">
    <property type="entry name" value="AAA+_ATPase"/>
</dbReference>
<dbReference type="CDD" id="cd03230">
    <property type="entry name" value="ABC_DR_subfamily_A"/>
    <property type="match status" value="1"/>
</dbReference>
<evidence type="ECO:0000256" key="2">
    <source>
        <dbReference type="ARBA" id="ARBA00022741"/>
    </source>
</evidence>
<accession>A0A4R3MV25</accession>
<sequence length="230" mass="26617">MERCLLVSDVGVSMRDERILKDISFQVNAGQITALIGHNGAGKSTVMKTIMGWQKKSKGKIMIQDKDLDEDYLAYKRLYSYIPEEPMLLSELTVYQHFQLYGKSYRIDENALNQKVDRLVYRFDIEDKMNEYPEALSKGMRQKVQSICALLPDVPLLLIDEPFMGLDVYSVDELLDELKERKKKGTAILITSHQLDKIKDISDEYVMLRDGHVYESGKIDRLAELKRRKS</sequence>
<organism evidence="5 6">
    <name type="scientific">Melghiribacillus thermohalophilus</name>
    <dbReference type="NCBI Taxonomy" id="1324956"/>
    <lineage>
        <taxon>Bacteria</taxon>
        <taxon>Bacillati</taxon>
        <taxon>Bacillota</taxon>
        <taxon>Bacilli</taxon>
        <taxon>Bacillales</taxon>
        <taxon>Bacillaceae</taxon>
        <taxon>Melghiribacillus</taxon>
    </lineage>
</organism>
<dbReference type="EMBL" id="SMAN01000014">
    <property type="protein sequence ID" value="TCT20370.1"/>
    <property type="molecule type" value="Genomic_DNA"/>
</dbReference>
<keyword evidence="1" id="KW-0813">Transport</keyword>
<evidence type="ECO:0000256" key="3">
    <source>
        <dbReference type="ARBA" id="ARBA00022840"/>
    </source>
</evidence>
<dbReference type="Proteomes" id="UP000294650">
    <property type="component" value="Unassembled WGS sequence"/>
</dbReference>
<dbReference type="InterPro" id="IPR027417">
    <property type="entry name" value="P-loop_NTPase"/>
</dbReference>
<dbReference type="AlphaFoldDB" id="A0A4R3MV25"/>
<reference evidence="5 6" key="1">
    <citation type="submission" date="2019-03" db="EMBL/GenBank/DDBJ databases">
        <title>Genomic Encyclopedia of Type Strains, Phase IV (KMG-IV): sequencing the most valuable type-strain genomes for metagenomic binning, comparative biology and taxonomic classification.</title>
        <authorList>
            <person name="Goeker M."/>
        </authorList>
    </citation>
    <scope>NUCLEOTIDE SEQUENCE [LARGE SCALE GENOMIC DNA]</scope>
    <source>
        <strain evidence="5 6">DSM 25894</strain>
    </source>
</reference>
<dbReference type="SMART" id="SM00382">
    <property type="entry name" value="AAA"/>
    <property type="match status" value="1"/>
</dbReference>
<proteinExistence type="predicted"/>
<dbReference type="Pfam" id="PF00005">
    <property type="entry name" value="ABC_tran"/>
    <property type="match status" value="1"/>
</dbReference>
<comment type="caution">
    <text evidence="5">The sequence shown here is derived from an EMBL/GenBank/DDBJ whole genome shotgun (WGS) entry which is preliminary data.</text>
</comment>
<keyword evidence="2" id="KW-0547">Nucleotide-binding</keyword>
<dbReference type="GO" id="GO:0016887">
    <property type="term" value="F:ATP hydrolysis activity"/>
    <property type="evidence" value="ECO:0007669"/>
    <property type="project" value="InterPro"/>
</dbReference>
<dbReference type="OrthoDB" id="9804819at2"/>
<protein>
    <submittedName>
        <fullName evidence="5">ABC-2 type transport system ATP-binding protein</fullName>
    </submittedName>
</protein>
<evidence type="ECO:0000313" key="6">
    <source>
        <dbReference type="Proteomes" id="UP000294650"/>
    </source>
</evidence>
<keyword evidence="3 5" id="KW-0067">ATP-binding</keyword>
<name>A0A4R3MV25_9BACI</name>
<evidence type="ECO:0000256" key="1">
    <source>
        <dbReference type="ARBA" id="ARBA00022448"/>
    </source>
</evidence>
<dbReference type="SUPFAM" id="SSF52540">
    <property type="entry name" value="P-loop containing nucleoside triphosphate hydrolases"/>
    <property type="match status" value="1"/>
</dbReference>
<dbReference type="PANTHER" id="PTHR42939">
    <property type="entry name" value="ABC TRANSPORTER ATP-BINDING PROTEIN ALBC-RELATED"/>
    <property type="match status" value="1"/>
</dbReference>
<dbReference type="PROSITE" id="PS50893">
    <property type="entry name" value="ABC_TRANSPORTER_2"/>
    <property type="match status" value="1"/>
</dbReference>
<dbReference type="InterPro" id="IPR003439">
    <property type="entry name" value="ABC_transporter-like_ATP-bd"/>
</dbReference>
<dbReference type="GO" id="GO:0005524">
    <property type="term" value="F:ATP binding"/>
    <property type="evidence" value="ECO:0007669"/>
    <property type="project" value="UniProtKB-KW"/>
</dbReference>
<dbReference type="Gene3D" id="3.40.50.300">
    <property type="entry name" value="P-loop containing nucleotide triphosphate hydrolases"/>
    <property type="match status" value="1"/>
</dbReference>
<dbReference type="InterPro" id="IPR051782">
    <property type="entry name" value="ABC_Transporter_VariousFunc"/>
</dbReference>
<evidence type="ECO:0000259" key="4">
    <source>
        <dbReference type="PROSITE" id="PS50893"/>
    </source>
</evidence>
<gene>
    <name evidence="5" type="ORF">EDD68_11454</name>
</gene>